<dbReference type="Proteomes" id="UP001497623">
    <property type="component" value="Unassembled WGS sequence"/>
</dbReference>
<dbReference type="PANTHER" id="PTHR10612:SF49">
    <property type="entry name" value="APOLIPOPROTEIN D-LIKE PROTEIN"/>
    <property type="match status" value="1"/>
</dbReference>
<evidence type="ECO:0000259" key="1">
    <source>
        <dbReference type="Pfam" id="PF00061"/>
    </source>
</evidence>
<gene>
    <name evidence="2" type="ORF">MNOR_LOCUS32448</name>
</gene>
<dbReference type="PANTHER" id="PTHR10612">
    <property type="entry name" value="APOLIPOPROTEIN D"/>
    <property type="match status" value="1"/>
</dbReference>
<proteinExistence type="predicted"/>
<keyword evidence="3" id="KW-1185">Reference proteome</keyword>
<dbReference type="AlphaFoldDB" id="A0AAV2S5D1"/>
<evidence type="ECO:0000313" key="3">
    <source>
        <dbReference type="Proteomes" id="UP001497623"/>
    </source>
</evidence>
<evidence type="ECO:0000313" key="2">
    <source>
        <dbReference type="EMBL" id="CAL4160463.1"/>
    </source>
</evidence>
<dbReference type="Pfam" id="PF00061">
    <property type="entry name" value="Lipocalin"/>
    <property type="match status" value="1"/>
</dbReference>
<dbReference type="SUPFAM" id="SSF50814">
    <property type="entry name" value="Lipocalins"/>
    <property type="match status" value="1"/>
</dbReference>
<dbReference type="Gene3D" id="2.40.128.20">
    <property type="match status" value="1"/>
</dbReference>
<accession>A0AAV2S5D1</accession>
<dbReference type="GO" id="GO:0005737">
    <property type="term" value="C:cytoplasm"/>
    <property type="evidence" value="ECO:0007669"/>
    <property type="project" value="TreeGrafter"/>
</dbReference>
<dbReference type="InterPro" id="IPR012674">
    <property type="entry name" value="Calycin"/>
</dbReference>
<organism evidence="2 3">
    <name type="scientific">Meganyctiphanes norvegica</name>
    <name type="common">Northern krill</name>
    <name type="synonym">Thysanopoda norvegica</name>
    <dbReference type="NCBI Taxonomy" id="48144"/>
    <lineage>
        <taxon>Eukaryota</taxon>
        <taxon>Metazoa</taxon>
        <taxon>Ecdysozoa</taxon>
        <taxon>Arthropoda</taxon>
        <taxon>Crustacea</taxon>
        <taxon>Multicrustacea</taxon>
        <taxon>Malacostraca</taxon>
        <taxon>Eumalacostraca</taxon>
        <taxon>Eucarida</taxon>
        <taxon>Euphausiacea</taxon>
        <taxon>Euphausiidae</taxon>
        <taxon>Meganyctiphanes</taxon>
    </lineage>
</organism>
<feature type="non-terminal residue" evidence="2">
    <location>
        <position position="250"/>
    </location>
</feature>
<dbReference type="GO" id="GO:0000302">
    <property type="term" value="P:response to reactive oxygen species"/>
    <property type="evidence" value="ECO:0007669"/>
    <property type="project" value="TreeGrafter"/>
</dbReference>
<feature type="domain" description="Lipocalin/cytosolic fatty-acid binding" evidence="1">
    <location>
        <begin position="54"/>
        <end position="188"/>
    </location>
</feature>
<dbReference type="InterPro" id="IPR000566">
    <property type="entry name" value="Lipocln_cytosolic_FA-bd_dom"/>
</dbReference>
<sequence length="250" mass="27574">MSSGLIVISEPSKMMLAIVLACALLGVVTPHSIGLGSCPKIPAATNFQTEQFLGTWYVIEIFGRQTKCMTLTFNEVSNSSLSVTEGMEFYLLDKVNVDYAHSNTGTLKIEDPANSAQMRVKWPDNILGSATFTVVDTDYEGYALIVECQKLWLASRTNAAILSREPTLAPELITKLKGTVDSMDLDSTDFSSMRHDNCIPDGQADFDFAFDESIRKNTFGFLEEEKVQTILTEEDLAAAIDFPIHCYILA</sequence>
<dbReference type="EMBL" id="CAXKWB010044186">
    <property type="protein sequence ID" value="CAL4160463.1"/>
    <property type="molecule type" value="Genomic_DNA"/>
</dbReference>
<dbReference type="GO" id="GO:0006629">
    <property type="term" value="P:lipid metabolic process"/>
    <property type="evidence" value="ECO:0007669"/>
    <property type="project" value="TreeGrafter"/>
</dbReference>
<name>A0AAV2S5D1_MEGNR</name>
<comment type="caution">
    <text evidence="2">The sequence shown here is derived from an EMBL/GenBank/DDBJ whole genome shotgun (WGS) entry which is preliminary data.</text>
</comment>
<reference evidence="2 3" key="1">
    <citation type="submission" date="2024-05" db="EMBL/GenBank/DDBJ databases">
        <authorList>
            <person name="Wallberg A."/>
        </authorList>
    </citation>
    <scope>NUCLEOTIDE SEQUENCE [LARGE SCALE GENOMIC DNA]</scope>
</reference>
<dbReference type="PRINTS" id="PR00179">
    <property type="entry name" value="LIPOCALIN"/>
</dbReference>
<protein>
    <recommendedName>
        <fullName evidence="1">Lipocalin/cytosolic fatty-acid binding domain-containing protein</fullName>
    </recommendedName>
</protein>